<feature type="domain" description="RRM" evidence="1">
    <location>
        <begin position="177"/>
        <end position="234"/>
    </location>
</feature>
<evidence type="ECO:0000259" key="1">
    <source>
        <dbReference type="Pfam" id="PF00076"/>
    </source>
</evidence>
<dbReference type="Pfam" id="PF00076">
    <property type="entry name" value="RRM_1"/>
    <property type="match status" value="1"/>
</dbReference>
<evidence type="ECO:0000313" key="2">
    <source>
        <dbReference type="EMBL" id="KAF1919178.1"/>
    </source>
</evidence>
<dbReference type="InterPro" id="IPR012677">
    <property type="entry name" value="Nucleotide-bd_a/b_plait_sf"/>
</dbReference>
<keyword evidence="3" id="KW-1185">Reference proteome</keyword>
<organism evidence="2 3">
    <name type="scientific">Ampelomyces quisqualis</name>
    <name type="common">Powdery mildew agent</name>
    <dbReference type="NCBI Taxonomy" id="50730"/>
    <lineage>
        <taxon>Eukaryota</taxon>
        <taxon>Fungi</taxon>
        <taxon>Dikarya</taxon>
        <taxon>Ascomycota</taxon>
        <taxon>Pezizomycotina</taxon>
        <taxon>Dothideomycetes</taxon>
        <taxon>Pleosporomycetidae</taxon>
        <taxon>Pleosporales</taxon>
        <taxon>Pleosporineae</taxon>
        <taxon>Phaeosphaeriaceae</taxon>
        <taxon>Ampelomyces</taxon>
    </lineage>
</organism>
<protein>
    <recommendedName>
        <fullName evidence="1">RRM domain-containing protein</fullName>
    </recommendedName>
</protein>
<gene>
    <name evidence="2" type="ORF">BDU57DRAFT_568381</name>
</gene>
<dbReference type="Gene3D" id="3.30.70.330">
    <property type="match status" value="1"/>
</dbReference>
<dbReference type="OrthoDB" id="3687416at2759"/>
<sequence length="243" mass="25547">MHVADPHPHCSHDTPDQIVRSGVREPGVALVQLAVPFMARASQAHTGRAPLSTRAACLVETLLAEQRVAADGKSIMLFVTGVESGTCTAQARDVSEDCTLWGVQVSHGGKAFCFMFLRQDDADAVLGRFGRGVHCGGRMIKAGVAGKGKKKGGRASVGGTLSAPAVSLAVPSTDTKVNNLTYGVDEMILRGVINVLGVSKVIIKRGYAFVSVASSEVEKAVQAVDGKKIGDRIISVKIAERRK</sequence>
<reference evidence="2" key="1">
    <citation type="journal article" date="2020" name="Stud. Mycol.">
        <title>101 Dothideomycetes genomes: a test case for predicting lifestyles and emergence of pathogens.</title>
        <authorList>
            <person name="Haridas S."/>
            <person name="Albert R."/>
            <person name="Binder M."/>
            <person name="Bloem J."/>
            <person name="Labutti K."/>
            <person name="Salamov A."/>
            <person name="Andreopoulos B."/>
            <person name="Baker S."/>
            <person name="Barry K."/>
            <person name="Bills G."/>
            <person name="Bluhm B."/>
            <person name="Cannon C."/>
            <person name="Castanera R."/>
            <person name="Culley D."/>
            <person name="Daum C."/>
            <person name="Ezra D."/>
            <person name="Gonzalez J."/>
            <person name="Henrissat B."/>
            <person name="Kuo A."/>
            <person name="Liang C."/>
            <person name="Lipzen A."/>
            <person name="Lutzoni F."/>
            <person name="Magnuson J."/>
            <person name="Mondo S."/>
            <person name="Nolan M."/>
            <person name="Ohm R."/>
            <person name="Pangilinan J."/>
            <person name="Park H.-J."/>
            <person name="Ramirez L."/>
            <person name="Alfaro M."/>
            <person name="Sun H."/>
            <person name="Tritt A."/>
            <person name="Yoshinaga Y."/>
            <person name="Zwiers L.-H."/>
            <person name="Turgeon B."/>
            <person name="Goodwin S."/>
            <person name="Spatafora J."/>
            <person name="Crous P."/>
            <person name="Grigoriev I."/>
        </authorList>
    </citation>
    <scope>NUCLEOTIDE SEQUENCE</scope>
    <source>
        <strain evidence="2">HMLAC05119</strain>
    </source>
</reference>
<proteinExistence type="predicted"/>
<name>A0A6A5QW80_AMPQU</name>
<dbReference type="Proteomes" id="UP000800096">
    <property type="component" value="Unassembled WGS sequence"/>
</dbReference>
<dbReference type="EMBL" id="ML979133">
    <property type="protein sequence ID" value="KAF1919178.1"/>
    <property type="molecule type" value="Genomic_DNA"/>
</dbReference>
<dbReference type="AlphaFoldDB" id="A0A6A5QW80"/>
<dbReference type="SUPFAM" id="SSF54928">
    <property type="entry name" value="RNA-binding domain, RBD"/>
    <property type="match status" value="1"/>
</dbReference>
<dbReference type="InterPro" id="IPR000504">
    <property type="entry name" value="RRM_dom"/>
</dbReference>
<dbReference type="InterPro" id="IPR035979">
    <property type="entry name" value="RBD_domain_sf"/>
</dbReference>
<dbReference type="GO" id="GO:0003723">
    <property type="term" value="F:RNA binding"/>
    <property type="evidence" value="ECO:0007669"/>
    <property type="project" value="InterPro"/>
</dbReference>
<accession>A0A6A5QW80</accession>
<evidence type="ECO:0000313" key="3">
    <source>
        <dbReference type="Proteomes" id="UP000800096"/>
    </source>
</evidence>